<gene>
    <name evidence="11 12" type="primary">aroK</name>
    <name evidence="12" type="ORF">CROST_014470</name>
</gene>
<evidence type="ECO:0000313" key="13">
    <source>
        <dbReference type="Proteomes" id="UP000190951"/>
    </source>
</evidence>
<feature type="binding site" evidence="11">
    <location>
        <position position="14"/>
    </location>
    <ligand>
        <name>Mg(2+)</name>
        <dbReference type="ChEBI" id="CHEBI:18420"/>
    </ligand>
</feature>
<dbReference type="GO" id="GO:0009423">
    <property type="term" value="P:chorismate biosynthetic process"/>
    <property type="evidence" value="ECO:0007669"/>
    <property type="project" value="UniProtKB-UniRule"/>
</dbReference>
<dbReference type="GO" id="GO:0009073">
    <property type="term" value="P:aromatic amino acid family biosynthetic process"/>
    <property type="evidence" value="ECO:0007669"/>
    <property type="project" value="UniProtKB-KW"/>
</dbReference>
<evidence type="ECO:0000256" key="1">
    <source>
        <dbReference type="ARBA" id="ARBA00004842"/>
    </source>
</evidence>
<keyword evidence="6 11" id="KW-0547">Nucleotide-binding</keyword>
<feature type="binding site" evidence="11">
    <location>
        <position position="32"/>
    </location>
    <ligand>
        <name>substrate</name>
    </ligand>
</feature>
<dbReference type="GO" id="GO:0005524">
    <property type="term" value="F:ATP binding"/>
    <property type="evidence" value="ECO:0007669"/>
    <property type="project" value="UniProtKB-UniRule"/>
</dbReference>
<dbReference type="GO" id="GO:0004765">
    <property type="term" value="F:shikimate kinase activity"/>
    <property type="evidence" value="ECO:0007669"/>
    <property type="project" value="UniProtKB-UniRule"/>
</dbReference>
<dbReference type="GO" id="GO:0005829">
    <property type="term" value="C:cytosol"/>
    <property type="evidence" value="ECO:0007669"/>
    <property type="project" value="TreeGrafter"/>
</dbReference>
<comment type="similarity">
    <text evidence="2 11">Belongs to the shikimate kinase family.</text>
</comment>
<evidence type="ECO:0000313" key="12">
    <source>
        <dbReference type="EMBL" id="URZ10737.1"/>
    </source>
</evidence>
<reference evidence="12 13" key="1">
    <citation type="submission" date="2022-04" db="EMBL/GenBank/DDBJ databases">
        <title>Genome sequence of C. roseum typestrain.</title>
        <authorList>
            <person name="Poehlein A."/>
            <person name="Schoch T."/>
            <person name="Duerre P."/>
            <person name="Daniel R."/>
        </authorList>
    </citation>
    <scope>NUCLEOTIDE SEQUENCE [LARGE SCALE GENOMIC DNA]</scope>
    <source>
        <strain evidence="12 13">DSM 7320</strain>
    </source>
</reference>
<comment type="subunit">
    <text evidence="11">Monomer.</text>
</comment>
<dbReference type="GO" id="GO:0000287">
    <property type="term" value="F:magnesium ion binding"/>
    <property type="evidence" value="ECO:0007669"/>
    <property type="project" value="UniProtKB-UniRule"/>
</dbReference>
<evidence type="ECO:0000256" key="11">
    <source>
        <dbReference type="HAMAP-Rule" id="MF_00109"/>
    </source>
</evidence>
<dbReference type="RefSeq" id="WP_077832434.1">
    <property type="nucleotide sequence ID" value="NZ_CP096983.1"/>
</dbReference>
<feature type="binding site" evidence="11">
    <location>
        <begin position="10"/>
        <end position="15"/>
    </location>
    <ligand>
        <name>ATP</name>
        <dbReference type="ChEBI" id="CHEBI:30616"/>
    </ligand>
</feature>
<dbReference type="PANTHER" id="PTHR21087:SF16">
    <property type="entry name" value="SHIKIMATE KINASE 1, CHLOROPLASTIC"/>
    <property type="match status" value="1"/>
</dbReference>
<keyword evidence="5 11" id="KW-0808">Transferase</keyword>
<evidence type="ECO:0000256" key="9">
    <source>
        <dbReference type="ARBA" id="ARBA00023141"/>
    </source>
</evidence>
<dbReference type="Gene3D" id="3.40.50.300">
    <property type="entry name" value="P-loop containing nucleotide triphosphate hydrolases"/>
    <property type="match status" value="1"/>
</dbReference>
<comment type="subcellular location">
    <subcellularLocation>
        <location evidence="11">Cytoplasm</location>
    </subcellularLocation>
</comment>
<dbReference type="InterPro" id="IPR027417">
    <property type="entry name" value="P-loop_NTPase"/>
</dbReference>
<evidence type="ECO:0000256" key="10">
    <source>
        <dbReference type="ARBA" id="ARBA00048567"/>
    </source>
</evidence>
<proteinExistence type="inferred from homology"/>
<dbReference type="Proteomes" id="UP000190951">
    <property type="component" value="Chromosome"/>
</dbReference>
<comment type="function">
    <text evidence="11">Catalyzes the specific phosphorylation of the 3-hydroxyl group of shikimic acid using ATP as a cosubstrate.</text>
</comment>
<dbReference type="HAMAP" id="MF_00109">
    <property type="entry name" value="Shikimate_kinase"/>
    <property type="match status" value="1"/>
</dbReference>
<name>A0A1S8LP26_9CLOT</name>
<keyword evidence="11" id="KW-0963">Cytoplasm</keyword>
<keyword evidence="13" id="KW-1185">Reference proteome</keyword>
<dbReference type="InterPro" id="IPR031322">
    <property type="entry name" value="Shikimate/glucono_kinase"/>
</dbReference>
<feature type="binding site" evidence="11">
    <location>
        <position position="77"/>
    </location>
    <ligand>
        <name>substrate</name>
    </ligand>
</feature>
<accession>A0A1S8LP26</accession>
<keyword evidence="4 11" id="KW-0028">Amino-acid biosynthesis</keyword>
<feature type="binding site" evidence="11">
    <location>
        <position position="114"/>
    </location>
    <ligand>
        <name>ATP</name>
        <dbReference type="ChEBI" id="CHEBI:30616"/>
    </ligand>
</feature>
<keyword evidence="7 11" id="KW-0418">Kinase</keyword>
<comment type="cofactor">
    <cofactor evidence="11">
        <name>Mg(2+)</name>
        <dbReference type="ChEBI" id="CHEBI:18420"/>
    </cofactor>
    <text evidence="11">Binds 1 Mg(2+) ion per subunit.</text>
</comment>
<feature type="binding site" evidence="11">
    <location>
        <position position="131"/>
    </location>
    <ligand>
        <name>substrate</name>
    </ligand>
</feature>
<dbReference type="InterPro" id="IPR000623">
    <property type="entry name" value="Shikimate_kinase/TSH1"/>
</dbReference>
<dbReference type="PRINTS" id="PR01100">
    <property type="entry name" value="SHIKIMTKNASE"/>
</dbReference>
<evidence type="ECO:0000256" key="6">
    <source>
        <dbReference type="ARBA" id="ARBA00022741"/>
    </source>
</evidence>
<dbReference type="KEGG" id="crw:CROST_014470"/>
<dbReference type="Pfam" id="PF01202">
    <property type="entry name" value="SKI"/>
    <property type="match status" value="1"/>
</dbReference>
<dbReference type="GO" id="GO:0008652">
    <property type="term" value="P:amino acid biosynthetic process"/>
    <property type="evidence" value="ECO:0007669"/>
    <property type="project" value="UniProtKB-KW"/>
</dbReference>
<dbReference type="STRING" id="84029.CROST_02910"/>
<comment type="catalytic activity">
    <reaction evidence="10 11">
        <text>shikimate + ATP = 3-phosphoshikimate + ADP + H(+)</text>
        <dbReference type="Rhea" id="RHEA:13121"/>
        <dbReference type="ChEBI" id="CHEBI:15378"/>
        <dbReference type="ChEBI" id="CHEBI:30616"/>
        <dbReference type="ChEBI" id="CHEBI:36208"/>
        <dbReference type="ChEBI" id="CHEBI:145989"/>
        <dbReference type="ChEBI" id="CHEBI:456216"/>
        <dbReference type="EC" id="2.7.1.71"/>
    </reaction>
</comment>
<dbReference type="SUPFAM" id="SSF52540">
    <property type="entry name" value="P-loop containing nucleoside triphosphate hydrolases"/>
    <property type="match status" value="1"/>
</dbReference>
<dbReference type="EC" id="2.7.1.71" evidence="3 11"/>
<dbReference type="InterPro" id="IPR023000">
    <property type="entry name" value="Shikimate_kinase_CS"/>
</dbReference>
<sequence>MNLVLIGMPGCGKSTIGSILSKEMDMKFYDADEYIEAKNNMRIPDIFKNGEDVFRNLEIEALKELSLKDNVVIATGGGAVVREKNMINLKKTGKIIFINRPPEKIIGDINIDGRPLLKEGKNKIFKLYDERYNLYTKYADYSVLNESTIDEVVLNIKKYVKEI</sequence>
<comment type="pathway">
    <text evidence="1 11">Metabolic intermediate biosynthesis; chorismate biosynthesis; chorismate from D-erythrose 4-phosphate and phosphoenolpyruvate: step 5/7.</text>
</comment>
<organism evidence="12 13">
    <name type="scientific">Clostridium felsineum</name>
    <dbReference type="NCBI Taxonomy" id="36839"/>
    <lineage>
        <taxon>Bacteria</taxon>
        <taxon>Bacillati</taxon>
        <taxon>Bacillota</taxon>
        <taxon>Clostridia</taxon>
        <taxon>Eubacteriales</taxon>
        <taxon>Clostridiaceae</taxon>
        <taxon>Clostridium</taxon>
    </lineage>
</organism>
<keyword evidence="11" id="KW-0460">Magnesium</keyword>
<evidence type="ECO:0000256" key="5">
    <source>
        <dbReference type="ARBA" id="ARBA00022679"/>
    </source>
</evidence>
<protein>
    <recommendedName>
        <fullName evidence="3 11">Shikimate kinase</fullName>
        <shortName evidence="11">SK</shortName>
        <ecNumber evidence="3 11">2.7.1.71</ecNumber>
    </recommendedName>
</protein>
<dbReference type="CDD" id="cd00464">
    <property type="entry name" value="SK"/>
    <property type="match status" value="1"/>
</dbReference>
<keyword evidence="11" id="KW-0479">Metal-binding</keyword>
<dbReference type="PANTHER" id="PTHR21087">
    <property type="entry name" value="SHIKIMATE KINASE"/>
    <property type="match status" value="1"/>
</dbReference>
<feature type="binding site" evidence="11">
    <location>
        <position position="55"/>
    </location>
    <ligand>
        <name>substrate</name>
    </ligand>
</feature>
<comment type="caution">
    <text evidence="11">Lacks conserved residue(s) required for the propagation of feature annotation.</text>
</comment>
<dbReference type="EMBL" id="CP096983">
    <property type="protein sequence ID" value="URZ10737.1"/>
    <property type="molecule type" value="Genomic_DNA"/>
</dbReference>
<dbReference type="PROSITE" id="PS01128">
    <property type="entry name" value="SHIKIMATE_KINASE"/>
    <property type="match status" value="1"/>
</dbReference>
<evidence type="ECO:0000256" key="2">
    <source>
        <dbReference type="ARBA" id="ARBA00006997"/>
    </source>
</evidence>
<evidence type="ECO:0000256" key="4">
    <source>
        <dbReference type="ARBA" id="ARBA00022605"/>
    </source>
</evidence>
<keyword evidence="9 11" id="KW-0057">Aromatic amino acid biosynthesis</keyword>
<evidence type="ECO:0000256" key="8">
    <source>
        <dbReference type="ARBA" id="ARBA00022840"/>
    </source>
</evidence>
<dbReference type="AlphaFoldDB" id="A0A1S8LP26"/>
<evidence type="ECO:0000256" key="3">
    <source>
        <dbReference type="ARBA" id="ARBA00012154"/>
    </source>
</evidence>
<evidence type="ECO:0000256" key="7">
    <source>
        <dbReference type="ARBA" id="ARBA00022777"/>
    </source>
</evidence>
<keyword evidence="8 11" id="KW-0067">ATP-binding</keyword>